<dbReference type="RefSeq" id="WP_240569957.1">
    <property type="nucleotide sequence ID" value="NZ_JAKVPY010000040.1"/>
</dbReference>
<dbReference type="Proteomes" id="UP001202117">
    <property type="component" value="Unassembled WGS sequence"/>
</dbReference>
<accession>A0ABS9S005</accession>
<evidence type="ECO:0000313" key="1">
    <source>
        <dbReference type="EMBL" id="MCH4565415.1"/>
    </source>
</evidence>
<dbReference type="SUPFAM" id="SSF49464">
    <property type="entry name" value="Carboxypeptidase regulatory domain-like"/>
    <property type="match status" value="1"/>
</dbReference>
<reference evidence="1 2" key="1">
    <citation type="submission" date="2022-02" db="EMBL/GenBank/DDBJ databases">
        <title>Halomonas fukangensis sp. nov., a halophilic bacterium isolated from a bulk soil of Kalidium foliatum at Fukang.</title>
        <authorList>
            <person name="Huang Y."/>
        </authorList>
    </citation>
    <scope>NUCLEOTIDE SEQUENCE [LARGE SCALE GENOMIC DNA]</scope>
    <source>
        <strain evidence="1 2">EGI 63088</strain>
    </source>
</reference>
<evidence type="ECO:0000313" key="2">
    <source>
        <dbReference type="Proteomes" id="UP001202117"/>
    </source>
</evidence>
<name>A0ABS9S005_9GAMM</name>
<keyword evidence="2" id="KW-1185">Reference proteome</keyword>
<protein>
    <submittedName>
        <fullName evidence="1">Carboxypeptidase-like regulatory domain-containing protein</fullName>
    </submittedName>
</protein>
<dbReference type="EMBL" id="JAKVPY010000040">
    <property type="protein sequence ID" value="MCH4565415.1"/>
    <property type="molecule type" value="Genomic_DNA"/>
</dbReference>
<proteinExistence type="predicted"/>
<dbReference type="InterPro" id="IPR008969">
    <property type="entry name" value="CarboxyPept-like_regulatory"/>
</dbReference>
<gene>
    <name evidence="1" type="ORF">MKP05_20150</name>
</gene>
<comment type="caution">
    <text evidence="1">The sequence shown here is derived from an EMBL/GenBank/DDBJ whole genome shotgun (WGS) entry which is preliminary data.</text>
</comment>
<organism evidence="1 2">
    <name type="scientific">Halomonas flagellata</name>
    <dbReference type="NCBI Taxonomy" id="2920385"/>
    <lineage>
        <taxon>Bacteria</taxon>
        <taxon>Pseudomonadati</taxon>
        <taxon>Pseudomonadota</taxon>
        <taxon>Gammaproteobacteria</taxon>
        <taxon>Oceanospirillales</taxon>
        <taxon>Halomonadaceae</taxon>
        <taxon>Halomonas</taxon>
    </lineage>
</organism>
<sequence length="442" mass="48147">MGRAGRFRRLAVGLVVTLAALALLVWLVLWWLSPAPVTGRLVEYHDDSPVAGATITLSRQGWGLSDHDGQLIWDKRYEATVTTDPEGRFRLPMPGPVWLVGGGGGRLTVEAEGFQTLEAGYVAPGAEPNLQTVPDRDDRLPGGTAYLGWDEAGEPFGWSFLDHAPARDLARVDLYPLALSREPLEVTLAVPDGGGLHFVPAAAQNITTPSWGYLLRYLDVSPEPPAASRLVLDDTPGTLFLRTPQGRHAKLAWEPDAVTAMSGTVPGLEASSERLLSLRFVYRPGPGHELPYQPPLGPVDPARAALLAELPEEAPPAKRARVYQLVVTDAQGRELERQRVELVPGVPVDLASCAEEAPLAWRFEALRLAYDAEGLPRLQLTLDGERFVHHSAPRLVGTRHATVLEVMAFDTDYRRHDLRVRLRELPGDAGLVGCSAPPRPGR</sequence>